<dbReference type="EMBL" id="CP028773">
    <property type="protein sequence ID" value="AWU73563.1"/>
    <property type="molecule type" value="Genomic_DNA"/>
</dbReference>
<comment type="function">
    <text evidence="1">Neddylation of cullins play an essential role in the regulation of SCF-type complexes activity.</text>
</comment>
<gene>
    <name evidence="3" type="ORF">C5L36_0A01690</name>
    <name evidence="5" type="ORF">CAS74_001363</name>
    <name evidence="4" type="ORF">JL09_g906</name>
</gene>
<evidence type="ECO:0000313" key="4">
    <source>
        <dbReference type="EMBL" id="KGK39880.1"/>
    </source>
</evidence>
<name>A0A099P4M2_PICKU</name>
<dbReference type="KEGG" id="pkz:C5L36_0A01690"/>
<dbReference type="GO" id="GO:0045116">
    <property type="term" value="P:protein neddylation"/>
    <property type="evidence" value="ECO:0007669"/>
    <property type="project" value="TreeGrafter"/>
</dbReference>
<dbReference type="PANTHER" id="PTHR12281:SF31">
    <property type="entry name" value="DCN1-LIKE PROTEIN 3"/>
    <property type="match status" value="1"/>
</dbReference>
<dbReference type="GeneID" id="40381273"/>
<dbReference type="EMBL" id="JQFK01000005">
    <property type="protein sequence ID" value="KGK39880.1"/>
    <property type="molecule type" value="Genomic_DNA"/>
</dbReference>
<proteinExistence type="predicted"/>
<dbReference type="GO" id="GO:0032182">
    <property type="term" value="F:ubiquitin-like protein binding"/>
    <property type="evidence" value="ECO:0007669"/>
    <property type="project" value="TreeGrafter"/>
</dbReference>
<dbReference type="GO" id="GO:0000151">
    <property type="term" value="C:ubiquitin ligase complex"/>
    <property type="evidence" value="ECO:0007669"/>
    <property type="project" value="TreeGrafter"/>
</dbReference>
<evidence type="ECO:0000259" key="2">
    <source>
        <dbReference type="PROSITE" id="PS51229"/>
    </source>
</evidence>
<evidence type="ECO:0000313" key="6">
    <source>
        <dbReference type="Proteomes" id="UP000029867"/>
    </source>
</evidence>
<dbReference type="STRING" id="4909.A0A099P4M2"/>
<dbReference type="Pfam" id="PF03556">
    <property type="entry name" value="Cullin_binding"/>
    <property type="match status" value="1"/>
</dbReference>
<dbReference type="HOGENOM" id="CLU_047042_0_1_1"/>
<organism evidence="4 6">
    <name type="scientific">Pichia kudriavzevii</name>
    <name type="common">Yeast</name>
    <name type="synonym">Issatchenkia orientalis</name>
    <dbReference type="NCBI Taxonomy" id="4909"/>
    <lineage>
        <taxon>Eukaryota</taxon>
        <taxon>Fungi</taxon>
        <taxon>Dikarya</taxon>
        <taxon>Ascomycota</taxon>
        <taxon>Saccharomycotina</taxon>
        <taxon>Pichiomycetes</taxon>
        <taxon>Pichiales</taxon>
        <taxon>Pichiaceae</taxon>
        <taxon>Pichia</taxon>
    </lineage>
</organism>
<dbReference type="GO" id="GO:0031624">
    <property type="term" value="F:ubiquitin conjugating enzyme binding"/>
    <property type="evidence" value="ECO:0007669"/>
    <property type="project" value="TreeGrafter"/>
</dbReference>
<evidence type="ECO:0000256" key="1">
    <source>
        <dbReference type="RuleBase" id="RU410713"/>
    </source>
</evidence>
<dbReference type="AlphaFoldDB" id="A0A099P4M2"/>
<accession>A0A099P4M2</accession>
<evidence type="ECO:0000313" key="7">
    <source>
        <dbReference type="Proteomes" id="UP000195871"/>
    </source>
</evidence>
<dbReference type="Gene3D" id="1.10.238.200">
    <property type="entry name" value="Cullin, PONY binding domain"/>
    <property type="match status" value="1"/>
</dbReference>
<dbReference type="GO" id="GO:0097602">
    <property type="term" value="F:cullin family protein binding"/>
    <property type="evidence" value="ECO:0007669"/>
    <property type="project" value="TreeGrafter"/>
</dbReference>
<dbReference type="PANTHER" id="PTHR12281">
    <property type="entry name" value="RP42 RELATED"/>
    <property type="match status" value="1"/>
</dbReference>
<feature type="domain" description="DCUN1" evidence="2">
    <location>
        <begin position="51"/>
        <end position="251"/>
    </location>
</feature>
<dbReference type="Gene3D" id="1.10.238.10">
    <property type="entry name" value="EF-hand"/>
    <property type="match status" value="1"/>
</dbReference>
<reference evidence="5 7" key="3">
    <citation type="submission" date="2017-05" db="EMBL/GenBank/DDBJ databases">
        <title>The Genome Sequence of Candida krusei Ckrusei653.</title>
        <authorList>
            <person name="Cuomo C."/>
            <person name="Forche A."/>
            <person name="Young S."/>
            <person name="Abouelleil A."/>
            <person name="Cao P."/>
            <person name="Chapman S."/>
            <person name="Cusick C."/>
            <person name="Shea T."/>
            <person name="Nusbaum C."/>
            <person name="Birren B."/>
        </authorList>
    </citation>
    <scope>NUCLEOTIDE SEQUENCE [LARGE SCALE GENOMIC DNA]</scope>
    <source>
        <strain evidence="5 7">Ckrusei653</strain>
    </source>
</reference>
<dbReference type="Proteomes" id="UP000195871">
    <property type="component" value="Unassembled WGS sequence"/>
</dbReference>
<keyword evidence="8" id="KW-1185">Reference proteome</keyword>
<dbReference type="OrthoDB" id="27198at2759"/>
<reference evidence="6" key="1">
    <citation type="journal article" date="2014" name="Microb. Cell Fact.">
        <title>Exploiting Issatchenkia orientalis SD108 for succinic acid production.</title>
        <authorList>
            <person name="Xiao H."/>
            <person name="Shao Z."/>
            <person name="Jiang Y."/>
            <person name="Dole S."/>
            <person name="Zhao H."/>
        </authorList>
    </citation>
    <scope>NUCLEOTIDE SEQUENCE [LARGE SCALE GENOMIC DNA]</scope>
    <source>
        <strain evidence="6">SD108</strain>
    </source>
</reference>
<dbReference type="Proteomes" id="UP000029867">
    <property type="component" value="Unassembled WGS sequence"/>
</dbReference>
<dbReference type="EMBL" id="NHMM01000002">
    <property type="protein sequence ID" value="OUT23057.1"/>
    <property type="molecule type" value="Genomic_DNA"/>
</dbReference>
<evidence type="ECO:0000313" key="3">
    <source>
        <dbReference type="EMBL" id="AWU73563.1"/>
    </source>
</evidence>
<reference evidence="3 8" key="4">
    <citation type="submission" date="2018-06" db="EMBL/GenBank/DDBJ databases">
        <title>Population genomics shows no distinction between pathogenic Candida krusei and environmental Pichia kudriavzevii: One species, four names.</title>
        <authorList>
            <person name="Douglass A.P."/>
            <person name="Offei B."/>
            <person name="Braun-Galleani S."/>
            <person name="Coughlan A.Y."/>
            <person name="Martos A."/>
            <person name="Ortiz-Merino R.A."/>
            <person name="Byrne K.P."/>
            <person name="Wolfe K.H."/>
        </authorList>
    </citation>
    <scope>NUCLEOTIDE SEQUENCE [LARGE SCALE GENOMIC DNA]</scope>
    <source>
        <strain evidence="3 8">CBS573</strain>
    </source>
</reference>
<dbReference type="eggNOG" id="KOG3077">
    <property type="taxonomic scope" value="Eukaryota"/>
</dbReference>
<dbReference type="Gene3D" id="1.10.8.10">
    <property type="entry name" value="DNA helicase RuvA subunit, C-terminal domain"/>
    <property type="match status" value="1"/>
</dbReference>
<dbReference type="VEuPathDB" id="FungiDB:C5L36_0A01690"/>
<evidence type="ECO:0000313" key="8">
    <source>
        <dbReference type="Proteomes" id="UP000249293"/>
    </source>
</evidence>
<dbReference type="Proteomes" id="UP000249293">
    <property type="component" value="Chromosome 1"/>
</dbReference>
<dbReference type="InterPro" id="IPR005176">
    <property type="entry name" value="PONY_dom"/>
</dbReference>
<sequence length="254" mass="28825">MFSAKITNFIQVTGCADETIADYFLKKNKLHLNNAIDDFYANGHVVVQESANAKVISQIFDKYTDNDSKDQIGIDGALSYFSDMGIDVENDVEALIAAYILKSPSTCIFNKTEFVSGWCNVSPEITSVADMARYLHHAKNNCDLMKKVHNFAFMYALDEGERKLEIDAAVALWKIIYKADFAHFEETGKHTTVTKFVIDFIVSGKSGKSQISRDEWEMSYDFFVIPLVELENYSESEAWPVLMDDFVDFLFGRV</sequence>
<dbReference type="Pfam" id="PF14555">
    <property type="entry name" value="UBA_4"/>
    <property type="match status" value="1"/>
</dbReference>
<protein>
    <recommendedName>
        <fullName evidence="1">Defective in cullin neddylation protein</fullName>
    </recommendedName>
</protein>
<evidence type="ECO:0000313" key="5">
    <source>
        <dbReference type="EMBL" id="OUT23057.1"/>
    </source>
</evidence>
<dbReference type="PROSITE" id="PS51229">
    <property type="entry name" value="DCUN1"/>
    <property type="match status" value="1"/>
</dbReference>
<dbReference type="RefSeq" id="XP_029319040.1">
    <property type="nucleotide sequence ID" value="XM_029463180.1"/>
</dbReference>
<reference evidence="4" key="2">
    <citation type="submission" date="2014-08" db="EMBL/GenBank/DDBJ databases">
        <title>Exploiting Issatchenkia orientalis SD108 for Succinic Acid Production.</title>
        <authorList>
            <person name="Xiao H."/>
            <person name="Shao Z."/>
            <person name="Jiang Y."/>
            <person name="Dole S."/>
            <person name="Zhao H."/>
        </authorList>
    </citation>
    <scope>NUCLEOTIDE SEQUENCE [LARGE SCALE GENOMIC DNA]</scope>
    <source>
        <strain evidence="4">SD108</strain>
    </source>
</reference>
<dbReference type="InterPro" id="IPR042460">
    <property type="entry name" value="DCN1-like_PONY"/>
</dbReference>
<dbReference type="InterPro" id="IPR014764">
    <property type="entry name" value="DCN-prot"/>
</dbReference>